<feature type="domain" description="ABC transporter" evidence="8">
    <location>
        <begin position="336"/>
        <end position="569"/>
    </location>
</feature>
<accession>A0ABN3VHB5</accession>
<dbReference type="Gene3D" id="3.40.50.300">
    <property type="entry name" value="P-loop containing nucleotide triphosphate hydrolases"/>
    <property type="match status" value="1"/>
</dbReference>
<dbReference type="PROSITE" id="PS50929">
    <property type="entry name" value="ABC_TM1F"/>
    <property type="match status" value="1"/>
</dbReference>
<dbReference type="SUPFAM" id="SSF90123">
    <property type="entry name" value="ABC transporter transmembrane region"/>
    <property type="match status" value="1"/>
</dbReference>
<dbReference type="PROSITE" id="PS00211">
    <property type="entry name" value="ABC_TRANSPORTER_1"/>
    <property type="match status" value="1"/>
</dbReference>
<dbReference type="CDD" id="cd18551">
    <property type="entry name" value="ABC_6TM_LmrA_like"/>
    <property type="match status" value="1"/>
</dbReference>
<keyword evidence="6 7" id="KW-0472">Membrane</keyword>
<evidence type="ECO:0000256" key="7">
    <source>
        <dbReference type="SAM" id="Phobius"/>
    </source>
</evidence>
<dbReference type="Pfam" id="PF00005">
    <property type="entry name" value="ABC_tran"/>
    <property type="match status" value="1"/>
</dbReference>
<evidence type="ECO:0000256" key="4">
    <source>
        <dbReference type="ARBA" id="ARBA00022840"/>
    </source>
</evidence>
<gene>
    <name evidence="10" type="ORF">GCM10010470_45830</name>
</gene>
<feature type="transmembrane region" description="Helical" evidence="7">
    <location>
        <begin position="134"/>
        <end position="154"/>
    </location>
</feature>
<evidence type="ECO:0000313" key="10">
    <source>
        <dbReference type="EMBL" id="GAA2805434.1"/>
    </source>
</evidence>
<feature type="transmembrane region" description="Helical" evidence="7">
    <location>
        <begin position="55"/>
        <end position="81"/>
    </location>
</feature>
<dbReference type="InterPro" id="IPR039421">
    <property type="entry name" value="Type_1_exporter"/>
</dbReference>
<feature type="transmembrane region" description="Helical" evidence="7">
    <location>
        <begin position="276"/>
        <end position="294"/>
    </location>
</feature>
<dbReference type="RefSeq" id="WP_344682923.1">
    <property type="nucleotide sequence ID" value="NZ_BAAAUX010000019.1"/>
</dbReference>
<dbReference type="InterPro" id="IPR036640">
    <property type="entry name" value="ABC1_TM_sf"/>
</dbReference>
<feature type="transmembrane region" description="Helical" evidence="7">
    <location>
        <begin position="245"/>
        <end position="264"/>
    </location>
</feature>
<evidence type="ECO:0000256" key="2">
    <source>
        <dbReference type="ARBA" id="ARBA00022692"/>
    </source>
</evidence>
<dbReference type="Proteomes" id="UP001500979">
    <property type="component" value="Unassembled WGS sequence"/>
</dbReference>
<evidence type="ECO:0000313" key="11">
    <source>
        <dbReference type="Proteomes" id="UP001500979"/>
    </source>
</evidence>
<feature type="transmembrane region" description="Helical" evidence="7">
    <location>
        <begin position="21"/>
        <end position="43"/>
    </location>
</feature>
<keyword evidence="2 7" id="KW-0812">Transmembrane</keyword>
<dbReference type="PROSITE" id="PS50893">
    <property type="entry name" value="ABC_TRANSPORTER_2"/>
    <property type="match status" value="1"/>
</dbReference>
<dbReference type="SMART" id="SM00382">
    <property type="entry name" value="AAA"/>
    <property type="match status" value="1"/>
</dbReference>
<evidence type="ECO:0000259" key="8">
    <source>
        <dbReference type="PROSITE" id="PS50893"/>
    </source>
</evidence>
<feature type="transmembrane region" description="Helical" evidence="7">
    <location>
        <begin position="160"/>
        <end position="181"/>
    </location>
</feature>
<dbReference type="InterPro" id="IPR011527">
    <property type="entry name" value="ABC1_TM_dom"/>
</dbReference>
<evidence type="ECO:0000256" key="1">
    <source>
        <dbReference type="ARBA" id="ARBA00004651"/>
    </source>
</evidence>
<sequence>MTERRVRFTDMLRLASGHRGTVVVAVGLTLAGSGLGLAQPLVAKQAIDAASGGSAVWPMLAGLAGLFLAEATLGALARFLLERMGERIVLGLRRSLVCNLLRLRMRVYDEYRTGDLISRVTTDTTVLRDVTAQALVELATGGLTAVAAVALMLWLDPVLLLMVAFTVAGAAVVVSSLLAGIRLAGERTQAAIGVVAADLERALSAMRMVRANRAERREADRIGERLDSACTAGVRTAKLASVMSSAVELAVQGSFLIVLVVGGMRVAGDAASLGELVAFLLYASYLVVPLSTVFRSIGLIQKGMGALVRITEAMDLPIERDPPPVRSPEPGDAPALELRDVWFGYRERPVLRGLRLTVPRRGQVALVGRSGAGKSTVLALVARFYDPESGEIRFDGQLADALGRDECRRRVAIVDQSAHAVHGSLWDNLTYAVPGADPGEVARVIGLTSLDEVVARMPGGLAGSISDRGGTLSAGERQRVAIARALLTRPSLLLLDEPTSHLDALTEADLARVLAAAAGECALLVIAHRLATVRHADQIVVLDGGVAAATGTHEELLGHSALYRRLVASQALAAPDVTRGKV</sequence>
<dbReference type="PANTHER" id="PTHR43394">
    <property type="entry name" value="ATP-DEPENDENT PERMEASE MDL1, MITOCHONDRIAL"/>
    <property type="match status" value="1"/>
</dbReference>
<comment type="subcellular location">
    <subcellularLocation>
        <location evidence="1">Cell membrane</location>
        <topology evidence="1">Multi-pass membrane protein</topology>
    </subcellularLocation>
</comment>
<dbReference type="Pfam" id="PF00664">
    <property type="entry name" value="ABC_membrane"/>
    <property type="match status" value="1"/>
</dbReference>
<organism evidence="10 11">
    <name type="scientific">Saccharopolyspora taberi</name>
    <dbReference type="NCBI Taxonomy" id="60895"/>
    <lineage>
        <taxon>Bacteria</taxon>
        <taxon>Bacillati</taxon>
        <taxon>Actinomycetota</taxon>
        <taxon>Actinomycetes</taxon>
        <taxon>Pseudonocardiales</taxon>
        <taxon>Pseudonocardiaceae</taxon>
        <taxon>Saccharopolyspora</taxon>
    </lineage>
</organism>
<proteinExistence type="predicted"/>
<protein>
    <submittedName>
        <fullName evidence="10">ABC transporter ATP-binding protein</fullName>
    </submittedName>
</protein>
<dbReference type="PANTHER" id="PTHR43394:SF1">
    <property type="entry name" value="ATP-BINDING CASSETTE SUB-FAMILY B MEMBER 10, MITOCHONDRIAL"/>
    <property type="match status" value="1"/>
</dbReference>
<evidence type="ECO:0000259" key="9">
    <source>
        <dbReference type="PROSITE" id="PS50929"/>
    </source>
</evidence>
<dbReference type="InterPro" id="IPR003439">
    <property type="entry name" value="ABC_transporter-like_ATP-bd"/>
</dbReference>
<evidence type="ECO:0000256" key="3">
    <source>
        <dbReference type="ARBA" id="ARBA00022741"/>
    </source>
</evidence>
<name>A0ABN3VHB5_9PSEU</name>
<keyword evidence="5 7" id="KW-1133">Transmembrane helix</keyword>
<keyword evidence="3" id="KW-0547">Nucleotide-binding</keyword>
<dbReference type="InterPro" id="IPR003593">
    <property type="entry name" value="AAA+_ATPase"/>
</dbReference>
<evidence type="ECO:0000256" key="6">
    <source>
        <dbReference type="ARBA" id="ARBA00023136"/>
    </source>
</evidence>
<keyword evidence="4 10" id="KW-0067">ATP-binding</keyword>
<dbReference type="GO" id="GO:0005524">
    <property type="term" value="F:ATP binding"/>
    <property type="evidence" value="ECO:0007669"/>
    <property type="project" value="UniProtKB-KW"/>
</dbReference>
<feature type="domain" description="ABC transmembrane type-1" evidence="9">
    <location>
        <begin position="23"/>
        <end position="302"/>
    </location>
</feature>
<reference evidence="10 11" key="1">
    <citation type="journal article" date="2019" name="Int. J. Syst. Evol. Microbiol.">
        <title>The Global Catalogue of Microorganisms (GCM) 10K type strain sequencing project: providing services to taxonomists for standard genome sequencing and annotation.</title>
        <authorList>
            <consortium name="The Broad Institute Genomics Platform"/>
            <consortium name="The Broad Institute Genome Sequencing Center for Infectious Disease"/>
            <person name="Wu L."/>
            <person name="Ma J."/>
        </authorList>
    </citation>
    <scope>NUCLEOTIDE SEQUENCE [LARGE SCALE GENOMIC DNA]</scope>
    <source>
        <strain evidence="10 11">JCM 9383</strain>
    </source>
</reference>
<evidence type="ECO:0000256" key="5">
    <source>
        <dbReference type="ARBA" id="ARBA00022989"/>
    </source>
</evidence>
<dbReference type="EMBL" id="BAAAUX010000019">
    <property type="protein sequence ID" value="GAA2805434.1"/>
    <property type="molecule type" value="Genomic_DNA"/>
</dbReference>
<dbReference type="InterPro" id="IPR017871">
    <property type="entry name" value="ABC_transporter-like_CS"/>
</dbReference>
<dbReference type="SUPFAM" id="SSF52540">
    <property type="entry name" value="P-loop containing nucleoside triphosphate hydrolases"/>
    <property type="match status" value="1"/>
</dbReference>
<dbReference type="Gene3D" id="1.20.1560.10">
    <property type="entry name" value="ABC transporter type 1, transmembrane domain"/>
    <property type="match status" value="1"/>
</dbReference>
<dbReference type="InterPro" id="IPR027417">
    <property type="entry name" value="P-loop_NTPase"/>
</dbReference>
<comment type="caution">
    <text evidence="10">The sequence shown here is derived from an EMBL/GenBank/DDBJ whole genome shotgun (WGS) entry which is preliminary data.</text>
</comment>
<keyword evidence="11" id="KW-1185">Reference proteome</keyword>